<name>A0A8J5I337_ZINOF</name>
<evidence type="ECO:0000256" key="5">
    <source>
        <dbReference type="ARBA" id="ARBA00023242"/>
    </source>
</evidence>
<dbReference type="GO" id="GO:0005634">
    <property type="term" value="C:nucleus"/>
    <property type="evidence" value="ECO:0007669"/>
    <property type="project" value="UniProtKB-SubCell"/>
</dbReference>
<accession>A0A8J5I337</accession>
<comment type="caution">
    <text evidence="8">The sequence shown here is derived from an EMBL/GenBank/DDBJ whole genome shotgun (WGS) entry which is preliminary data.</text>
</comment>
<protein>
    <recommendedName>
        <fullName evidence="7">WRKY domain-containing protein</fullName>
    </recommendedName>
</protein>
<feature type="domain" description="WRKY" evidence="7">
    <location>
        <begin position="227"/>
        <end position="293"/>
    </location>
</feature>
<keyword evidence="3" id="KW-0238">DNA-binding</keyword>
<evidence type="ECO:0000256" key="1">
    <source>
        <dbReference type="ARBA" id="ARBA00004123"/>
    </source>
</evidence>
<dbReference type="GO" id="GO:0003700">
    <property type="term" value="F:DNA-binding transcription factor activity"/>
    <property type="evidence" value="ECO:0007669"/>
    <property type="project" value="InterPro"/>
</dbReference>
<feature type="region of interest" description="Disordered" evidence="6">
    <location>
        <begin position="439"/>
        <end position="462"/>
    </location>
</feature>
<dbReference type="InterPro" id="IPR044810">
    <property type="entry name" value="WRKY_plant"/>
</dbReference>
<evidence type="ECO:0000256" key="6">
    <source>
        <dbReference type="SAM" id="MobiDB-lite"/>
    </source>
</evidence>
<comment type="subcellular location">
    <subcellularLocation>
        <location evidence="1">Nucleus</location>
    </subcellularLocation>
</comment>
<dbReference type="PANTHER" id="PTHR31429">
    <property type="entry name" value="WRKY TRANSCRIPTION FACTOR 36-RELATED"/>
    <property type="match status" value="1"/>
</dbReference>
<dbReference type="SMART" id="SM00774">
    <property type="entry name" value="WRKY"/>
    <property type="match status" value="1"/>
</dbReference>
<keyword evidence="4" id="KW-0804">Transcription</keyword>
<proteinExistence type="predicted"/>
<evidence type="ECO:0000256" key="3">
    <source>
        <dbReference type="ARBA" id="ARBA00023125"/>
    </source>
</evidence>
<dbReference type="AlphaFoldDB" id="A0A8J5I337"/>
<dbReference type="InterPro" id="IPR003657">
    <property type="entry name" value="WRKY_dom"/>
</dbReference>
<evidence type="ECO:0000313" key="8">
    <source>
        <dbReference type="EMBL" id="KAG6534275.1"/>
    </source>
</evidence>
<keyword evidence="5" id="KW-0539">Nucleus</keyword>
<organism evidence="8 9">
    <name type="scientific">Zingiber officinale</name>
    <name type="common">Ginger</name>
    <name type="synonym">Amomum zingiber</name>
    <dbReference type="NCBI Taxonomy" id="94328"/>
    <lineage>
        <taxon>Eukaryota</taxon>
        <taxon>Viridiplantae</taxon>
        <taxon>Streptophyta</taxon>
        <taxon>Embryophyta</taxon>
        <taxon>Tracheophyta</taxon>
        <taxon>Spermatophyta</taxon>
        <taxon>Magnoliopsida</taxon>
        <taxon>Liliopsida</taxon>
        <taxon>Zingiberales</taxon>
        <taxon>Zingiberaceae</taxon>
        <taxon>Zingiber</taxon>
    </lineage>
</organism>
<dbReference type="PANTHER" id="PTHR31429:SF59">
    <property type="entry name" value="WRKY TRANSCRIPTION FACTOR 47-RELATED"/>
    <property type="match status" value="1"/>
</dbReference>
<feature type="region of interest" description="Disordered" evidence="6">
    <location>
        <begin position="143"/>
        <end position="194"/>
    </location>
</feature>
<evidence type="ECO:0000313" key="9">
    <source>
        <dbReference type="Proteomes" id="UP000734854"/>
    </source>
</evidence>
<dbReference type="Pfam" id="PF03106">
    <property type="entry name" value="WRKY"/>
    <property type="match status" value="1"/>
</dbReference>
<keyword evidence="2" id="KW-0805">Transcription regulation</keyword>
<dbReference type="Gene3D" id="2.20.25.80">
    <property type="entry name" value="WRKY domain"/>
    <property type="match status" value="1"/>
</dbReference>
<evidence type="ECO:0000259" key="7">
    <source>
        <dbReference type="PROSITE" id="PS50811"/>
    </source>
</evidence>
<dbReference type="PROSITE" id="PS50811">
    <property type="entry name" value="WRKY"/>
    <property type="match status" value="1"/>
</dbReference>
<reference evidence="8 9" key="1">
    <citation type="submission" date="2020-08" db="EMBL/GenBank/DDBJ databases">
        <title>Plant Genome Project.</title>
        <authorList>
            <person name="Zhang R.-G."/>
        </authorList>
    </citation>
    <scope>NUCLEOTIDE SEQUENCE [LARGE SCALE GENOMIC DNA]</scope>
    <source>
        <tissue evidence="8">Rhizome</tissue>
    </source>
</reference>
<sequence>MYNNISQDHLMDPKPPEMTFFRLESADTTPIRELDFFSGHNRHREATAAAVAVDDENSSSSALGSSGTTNIDLIMLQDELKLVKEENWRLRSMLDQLRRNYTALQTQFQVIHQRDHPRQEHKDGKIISSVAGPGLQLLDHQFMEPGPSGLKRKIRSSRYTEDDGEQSSPLNLTTSTTPTIFPSHPTDCSADQPSSSMEEKTKAIKEDANADTELSYRKTRVSVRARSDAPMISDGCQWRKYGQKMAKGNPCPRAYYRCTMSNDCPVRKQVQRCSNDKSVLVTTYEGIHKHPLPPAATVMANTTTAAAAMLLSGSTTGNTHHSSSSLMASASGTGLMHMHYPFASLSALTPIPTVTLDLTNPSDTPYSLQHQLSSLSTCNLFLPQPSLIQFGPQPPPPQSSSVMETVTAAIATHPNFTTALAAAISSMMGVTSGFANGEGGGGTAKSSGSPRLAKSCTTFSVN</sequence>
<dbReference type="InterPro" id="IPR036576">
    <property type="entry name" value="WRKY_dom_sf"/>
</dbReference>
<dbReference type="FunFam" id="2.20.25.80:FF:000002">
    <property type="entry name" value="probable WRKY transcription factor 31"/>
    <property type="match status" value="1"/>
</dbReference>
<gene>
    <name evidence="8" type="ORF">ZIOFF_008161</name>
</gene>
<evidence type="ECO:0000256" key="4">
    <source>
        <dbReference type="ARBA" id="ARBA00023163"/>
    </source>
</evidence>
<keyword evidence="9" id="KW-1185">Reference proteome</keyword>
<feature type="compositionally biased region" description="Low complexity" evidence="6">
    <location>
        <begin position="167"/>
        <end position="186"/>
    </location>
</feature>
<dbReference type="SUPFAM" id="SSF118290">
    <property type="entry name" value="WRKY DNA-binding domain"/>
    <property type="match status" value="1"/>
</dbReference>
<dbReference type="GO" id="GO:0043565">
    <property type="term" value="F:sequence-specific DNA binding"/>
    <property type="evidence" value="ECO:0007669"/>
    <property type="project" value="InterPro"/>
</dbReference>
<evidence type="ECO:0000256" key="2">
    <source>
        <dbReference type="ARBA" id="ARBA00023015"/>
    </source>
</evidence>
<dbReference type="Proteomes" id="UP000734854">
    <property type="component" value="Unassembled WGS sequence"/>
</dbReference>
<dbReference type="EMBL" id="JACMSC010000002">
    <property type="protein sequence ID" value="KAG6534275.1"/>
    <property type="molecule type" value="Genomic_DNA"/>
</dbReference>